<organism evidence="1">
    <name type="scientific">Daphnia magna</name>
    <dbReference type="NCBI Taxonomy" id="35525"/>
    <lineage>
        <taxon>Eukaryota</taxon>
        <taxon>Metazoa</taxon>
        <taxon>Ecdysozoa</taxon>
        <taxon>Arthropoda</taxon>
        <taxon>Crustacea</taxon>
        <taxon>Branchiopoda</taxon>
        <taxon>Diplostraca</taxon>
        <taxon>Cladocera</taxon>
        <taxon>Anomopoda</taxon>
        <taxon>Daphniidae</taxon>
        <taxon>Daphnia</taxon>
    </lineage>
</organism>
<dbReference type="AlphaFoldDB" id="A0A0P5WTM2"/>
<sequence length="80" mass="9197">MFTYISTCLVVMAITKLKLSFPENRISSRLQWKCRNMISANHPVARPNENENNDAVPSPIQSLHCKKNVMNSEDFCARKK</sequence>
<evidence type="ECO:0000313" key="1">
    <source>
        <dbReference type="EMBL" id="JAN49554.1"/>
    </source>
</evidence>
<name>A0A0P5WTM2_9CRUS</name>
<proteinExistence type="predicted"/>
<reference evidence="1" key="1">
    <citation type="submission" date="2015-10" db="EMBL/GenBank/DDBJ databases">
        <title>EvidentialGene: Evidence-directed Construction of Complete mRNA Transcriptomes without Genomes.</title>
        <authorList>
            <person name="Gilbert D.G."/>
        </authorList>
    </citation>
    <scope>NUCLEOTIDE SEQUENCE</scope>
</reference>
<accession>A0A0P5WTM2</accession>
<dbReference type="EMBL" id="GDIQ01045183">
    <property type="protein sequence ID" value="JAN49554.1"/>
    <property type="molecule type" value="Transcribed_RNA"/>
</dbReference>
<protein>
    <submittedName>
        <fullName evidence="1">Uncharacterized protein</fullName>
    </submittedName>
</protein>